<dbReference type="InterPro" id="IPR011009">
    <property type="entry name" value="Kinase-like_dom_sf"/>
</dbReference>
<dbReference type="GO" id="GO:0016740">
    <property type="term" value="F:transferase activity"/>
    <property type="evidence" value="ECO:0007669"/>
    <property type="project" value="UniProtKB-KW"/>
</dbReference>
<name>D6Z1Y5_DESAT</name>
<feature type="domain" description="Aminoglycoside phosphotransferase" evidence="1">
    <location>
        <begin position="65"/>
        <end position="265"/>
    </location>
</feature>
<dbReference type="Gene3D" id="3.90.1200.10">
    <property type="match status" value="1"/>
</dbReference>
<dbReference type="Pfam" id="PF01636">
    <property type="entry name" value="APH"/>
    <property type="match status" value="1"/>
</dbReference>
<dbReference type="Gene3D" id="3.30.200.20">
    <property type="entry name" value="Phosphorylase Kinase, domain 1"/>
    <property type="match status" value="1"/>
</dbReference>
<dbReference type="eggNOG" id="COG3178">
    <property type="taxonomic scope" value="Bacteria"/>
</dbReference>
<dbReference type="InParanoid" id="D6Z1Y5"/>
<protein>
    <submittedName>
        <fullName evidence="2">Aminoglycoside phosphotransferase</fullName>
    </submittedName>
</protein>
<proteinExistence type="predicted"/>
<dbReference type="EMBL" id="CP001940">
    <property type="protein sequence ID" value="ADH85560.1"/>
    <property type="molecule type" value="Genomic_DNA"/>
</dbReference>
<gene>
    <name evidence="2" type="ordered locus">DaAHT2_0856</name>
</gene>
<dbReference type="RefSeq" id="WP_013163090.1">
    <property type="nucleotide sequence ID" value="NC_014216.1"/>
</dbReference>
<dbReference type="SUPFAM" id="SSF56112">
    <property type="entry name" value="Protein kinase-like (PK-like)"/>
    <property type="match status" value="1"/>
</dbReference>
<keyword evidence="2" id="KW-0808">Transferase</keyword>
<accession>D6Z1Y5</accession>
<evidence type="ECO:0000313" key="3">
    <source>
        <dbReference type="Proteomes" id="UP000001508"/>
    </source>
</evidence>
<reference evidence="3" key="1">
    <citation type="submission" date="2010-02" db="EMBL/GenBank/DDBJ databases">
        <title>Complete sequence of Desulfurivibrio alkaliphilus AHT2.</title>
        <authorList>
            <consortium name="US DOE Joint Genome Institute"/>
            <person name="Pitluck S."/>
            <person name="Chertkov O."/>
            <person name="Detter J.C."/>
            <person name="Han C."/>
            <person name="Tapia R."/>
            <person name="Larimer F."/>
            <person name="Land M."/>
            <person name="Hauser L."/>
            <person name="Kyrpides N."/>
            <person name="Mikhailova N."/>
            <person name="Sorokin D.Y."/>
            <person name="Muyzer G."/>
            <person name="Woyke T."/>
        </authorList>
    </citation>
    <scope>NUCLEOTIDE SEQUENCE [LARGE SCALE GENOMIC DNA]</scope>
    <source>
        <strain evidence="3">DSM 19089 / UNIQEM U267 / AHT2</strain>
    </source>
</reference>
<evidence type="ECO:0000313" key="2">
    <source>
        <dbReference type="EMBL" id="ADH85560.1"/>
    </source>
</evidence>
<dbReference type="InterPro" id="IPR002575">
    <property type="entry name" value="Aminoglycoside_PTrfase"/>
</dbReference>
<keyword evidence="3" id="KW-1185">Reference proteome</keyword>
<dbReference type="STRING" id="589865.DaAHT2_0856"/>
<organism evidence="2 3">
    <name type="scientific">Desulfurivibrio alkaliphilus (strain DSM 19089 / UNIQEM U267 / AHT2)</name>
    <dbReference type="NCBI Taxonomy" id="589865"/>
    <lineage>
        <taxon>Bacteria</taxon>
        <taxon>Pseudomonadati</taxon>
        <taxon>Thermodesulfobacteriota</taxon>
        <taxon>Desulfobulbia</taxon>
        <taxon>Desulfobulbales</taxon>
        <taxon>Desulfobulbaceae</taxon>
        <taxon>Desulfurivibrio</taxon>
    </lineage>
</organism>
<dbReference type="KEGG" id="dak:DaAHT2_0856"/>
<dbReference type="Proteomes" id="UP000001508">
    <property type="component" value="Chromosome"/>
</dbReference>
<dbReference type="HOGENOM" id="CLU_021467_1_0_7"/>
<sequence length="353" mass="39088">MVINDRFPPVDLVRVAQLLARAGYRAAGLVAATPMAADGSERCFVRCRFSDGPSVLLVTPGGSSARELAEARAAAAIGRHLQQAGVPVPAVYGFEVAGGILVLEDLGETLLYHRLQSRPPADELKSLYRQAITALLTLQVAARPGFPVTSCWDTPRYDRRLMLERESGYFYQALVRAMLGREELPAGLAEEFAALADRAAAEPADYVLHRDYQCRNLMLQQEQIRIIDFQGARLGPLAYDLAALLNDPYAALPPAMREELLDFYRQKACTMIQDFDPTAFSKGWFFLALQRNLQILGAFAFLSQQKGKRFFAAFVKPAAAQLQDLLATPQGKAFPLLRKLSREINQQLKNSKL</sequence>
<dbReference type="AlphaFoldDB" id="D6Z1Y5"/>
<evidence type="ECO:0000259" key="1">
    <source>
        <dbReference type="Pfam" id="PF01636"/>
    </source>
</evidence>